<feature type="compositionally biased region" description="Basic and acidic residues" evidence="5">
    <location>
        <begin position="59"/>
        <end position="68"/>
    </location>
</feature>
<evidence type="ECO:0000313" key="6">
    <source>
        <dbReference type="EMBL" id="KAL1516850.1"/>
    </source>
</evidence>
<reference evidence="6 7" key="1">
    <citation type="submission" date="2024-05" db="EMBL/GenBank/DDBJ databases">
        <title>Genetic variation in Jamaican populations of the coffee berry borer (Hypothenemus hampei).</title>
        <authorList>
            <person name="Errbii M."/>
            <person name="Myrie A."/>
        </authorList>
    </citation>
    <scope>NUCLEOTIDE SEQUENCE [LARGE SCALE GENOMIC DNA]</scope>
    <source>
        <strain evidence="6">JA-Hopewell-2020-01-JO</strain>
        <tissue evidence="6">Whole body</tissue>
    </source>
</reference>
<dbReference type="GO" id="GO:0043226">
    <property type="term" value="C:organelle"/>
    <property type="evidence" value="ECO:0007669"/>
    <property type="project" value="UniProtKB-ARBA"/>
</dbReference>
<feature type="compositionally biased region" description="Polar residues" evidence="5">
    <location>
        <begin position="1441"/>
        <end position="1459"/>
    </location>
</feature>
<dbReference type="GO" id="GO:0005737">
    <property type="term" value="C:cytoplasm"/>
    <property type="evidence" value="ECO:0007669"/>
    <property type="project" value="UniProtKB-SubCell"/>
</dbReference>
<feature type="compositionally biased region" description="Basic and acidic residues" evidence="5">
    <location>
        <begin position="743"/>
        <end position="763"/>
    </location>
</feature>
<feature type="compositionally biased region" description="Polar residues" evidence="5">
    <location>
        <begin position="1"/>
        <end position="17"/>
    </location>
</feature>
<evidence type="ECO:0000256" key="5">
    <source>
        <dbReference type="SAM" id="MobiDB-lite"/>
    </source>
</evidence>
<feature type="region of interest" description="Disordered" evidence="5">
    <location>
        <begin position="1440"/>
        <end position="1461"/>
    </location>
</feature>
<feature type="compositionally biased region" description="Basic and acidic residues" evidence="5">
    <location>
        <begin position="33"/>
        <end position="43"/>
    </location>
</feature>
<feature type="compositionally biased region" description="Polar residues" evidence="5">
    <location>
        <begin position="69"/>
        <end position="83"/>
    </location>
</feature>
<comment type="caution">
    <text evidence="6">The sequence shown here is derived from an EMBL/GenBank/DDBJ whole genome shotgun (WGS) entry which is preliminary data.</text>
</comment>
<dbReference type="PANTHER" id="PTHR24217">
    <property type="entry name" value="PUTATIVE-RELATED"/>
    <property type="match status" value="1"/>
</dbReference>
<feature type="region of interest" description="Disordered" evidence="5">
    <location>
        <begin position="743"/>
        <end position="767"/>
    </location>
</feature>
<keyword evidence="7" id="KW-1185">Reference proteome</keyword>
<evidence type="ECO:0000256" key="1">
    <source>
        <dbReference type="ARBA" id="ARBA00004496"/>
    </source>
</evidence>
<name>A0ABD1FC58_HYPHA</name>
<evidence type="ECO:0000256" key="4">
    <source>
        <dbReference type="ARBA" id="ARBA00038161"/>
    </source>
</evidence>
<feature type="compositionally biased region" description="Low complexity" evidence="5">
    <location>
        <begin position="431"/>
        <end position="440"/>
    </location>
</feature>
<sequence>MSNMQVSIPDSGTVSSANREEESESVEETTLTEVHKDSGDSKMHQKTATFEGQENTSLVEDHRTRQTEASKSVMQQETSTVSANKKDLQDNQASKPQNFYEPLPLDLPNKPVEPITPFEPMKPFEPLQPFELPKSFELAKNAQQQIAREPILDEIENIYSDALAKIGNIGSETELKIPSPLDPAKLFLSDSCQIDSNNNEAASPWVPPPGYVPVEPLSPLNLTDLVPQITLTNENNTSSRLLSNNQAEIKEGNIKDCLKEIISDLDSYVEKDKEVFSKHDVLRQTHSDKTNWLNIRLPSKPPKHRPLSLPPESTFTNYRFDQINQELTEKYAESNDEQDENLPPSKPINLEKIFTPADGEQIQPKQTRKMFASSAFYEKGFHPTVEDQVELAKRISSSLTDISNQSSKGLQMYVNRKKRSVKWVHEGEGKGTANGTDTAGNGSGKKDPLKLVMNPAGQVQDINTLRKQGYTFETALSPEVCLEIVKGLNSPKGKGAELFAKRRKRSEKWIVAETNGTRPPSTLPDVIAPSPVPTVPITPTANIPPPSYLPETQQRLAHKEKLDEIQEKFTRPRIKLIKSPWDAALETGSVDAAFQVEPVWPTKGHFVAPAVNSYEQALKSDNLASWTIPKTNGYNEQKTFAHNPAYNSQSINRIVENLQKGTSSNVDVYKPTLPQAWNSNSAPKQQYTSINAALNNIFSGAPEAPRPSSPFPKIPNVSENPEVLDNIQSNVIRAVTPSFLQPKRDLKKETEEDLARKREERAHSPFPNIPDVVIEDEIFRKDIEAFKEQKQLESALKPPSPFPTVPDITLNPELLEKDIVAMRTSPVPFKVQSSISFDESAVENTSYCLPPPPEFMDYHEEIKNPAPFPSIPDISKYLGTEHNDTLLFKPIATKPFSPIFFNEKKYEMHTVDGATPAPERPEFNYALPDNELRVREHSFHGLSPDSRTIQSEMFESQGHFNARGRSPMQIFVPDESNKTISEKFNDNAVEETDLKKINDNQTKIIIEKVEVEPKNPEIEENVRKMAIKSAKEKAEVMVYQQGCFSELKHIKKAYDLVDHYAIKGMHGVDIEYKDFTQVNEENQHYNGINKEITSLQEVTEKVQTEDVNNNVIKNYAQEKKNEEPIKPPVKPNNVEPQNASPPREDLVNLDIEPKICKKPPGAIIGARPLFGELNINDEFKKAVVGRKKSLQERKYKNLSKNVAQTNEPNKVAFERNEIETQEEVCENSNLRSTIKSSEKAEVEILKPNANEEIEKVFYQQNREVDVDFQIIHEEIVNGQTEISYVKNNIQTSKPEPLYATTSKQNINYNGMSGENEEDYVKVPVKSLIQSFEQSIMPQLQYKQIRDPLPDVVEKLAPSRSPNKDQILKQAEQDFDNLYYVTSSTVQSSTYPQPDPSKIYSLQQSENSSFCKYFSSQSHVSQYAAMPTSSDTKQHIEGSATLPRTQSKPPLSPTYKSNITPPIFVPKETSSPLPSLYVPTYNAHPNSGYTAPPVAQTHDDSYFLTSSNQRKFDLSNAQNYNTSARGWGHHTDVYKPLTFDKPRSPYSDF</sequence>
<accession>A0ABD1FC58</accession>
<keyword evidence="2" id="KW-0963">Cytoplasm</keyword>
<evidence type="ECO:0000256" key="3">
    <source>
        <dbReference type="ARBA" id="ARBA00022553"/>
    </source>
</evidence>
<gene>
    <name evidence="6" type="ORF">ABEB36_000695</name>
</gene>
<organism evidence="6 7">
    <name type="scientific">Hypothenemus hampei</name>
    <name type="common">Coffee berry borer</name>
    <dbReference type="NCBI Taxonomy" id="57062"/>
    <lineage>
        <taxon>Eukaryota</taxon>
        <taxon>Metazoa</taxon>
        <taxon>Ecdysozoa</taxon>
        <taxon>Arthropoda</taxon>
        <taxon>Hexapoda</taxon>
        <taxon>Insecta</taxon>
        <taxon>Pterygota</taxon>
        <taxon>Neoptera</taxon>
        <taxon>Endopterygota</taxon>
        <taxon>Coleoptera</taxon>
        <taxon>Polyphaga</taxon>
        <taxon>Cucujiformia</taxon>
        <taxon>Curculionidae</taxon>
        <taxon>Scolytinae</taxon>
        <taxon>Hypothenemus</taxon>
    </lineage>
</organism>
<protein>
    <submittedName>
        <fullName evidence="6">Uncharacterized protein</fullName>
    </submittedName>
</protein>
<dbReference type="Proteomes" id="UP001566132">
    <property type="component" value="Unassembled WGS sequence"/>
</dbReference>
<keyword evidence="3" id="KW-0597">Phosphoprotein</keyword>
<feature type="compositionally biased region" description="Polar residues" evidence="5">
    <location>
        <begin position="46"/>
        <end position="58"/>
    </location>
</feature>
<comment type="subcellular location">
    <subcellularLocation>
        <location evidence="1">Cytoplasm</location>
    </subcellularLocation>
</comment>
<dbReference type="PANTHER" id="PTHR24217:SF0">
    <property type="entry name" value="PDZ DOMAIN-CONTAINING PROTEIN"/>
    <property type="match status" value="1"/>
</dbReference>
<dbReference type="EMBL" id="JBDJPC010000001">
    <property type="protein sequence ID" value="KAL1516850.1"/>
    <property type="molecule type" value="Genomic_DNA"/>
</dbReference>
<dbReference type="InterPro" id="IPR051976">
    <property type="entry name" value="Synaptopodin_domain"/>
</dbReference>
<proteinExistence type="inferred from homology"/>
<evidence type="ECO:0000313" key="7">
    <source>
        <dbReference type="Proteomes" id="UP001566132"/>
    </source>
</evidence>
<comment type="similarity">
    <text evidence="4">Belongs to the synaptopodin family.</text>
</comment>
<evidence type="ECO:0000256" key="2">
    <source>
        <dbReference type="ARBA" id="ARBA00022490"/>
    </source>
</evidence>
<feature type="region of interest" description="Disordered" evidence="5">
    <location>
        <begin position="424"/>
        <end position="449"/>
    </location>
</feature>
<feature type="region of interest" description="Disordered" evidence="5">
    <location>
        <begin position="1"/>
        <end position="110"/>
    </location>
</feature>
<feature type="region of interest" description="Disordered" evidence="5">
    <location>
        <begin position="1117"/>
        <end position="1143"/>
    </location>
</feature>